<evidence type="ECO:0000256" key="2">
    <source>
        <dbReference type="ARBA" id="ARBA00022448"/>
    </source>
</evidence>
<dbReference type="PANTHER" id="PTHR42734">
    <property type="entry name" value="METAL TRANSPORT SYSTEM ATP-BINDING PROTEIN TM_0124-RELATED"/>
    <property type="match status" value="1"/>
</dbReference>
<dbReference type="Pfam" id="PF00005">
    <property type="entry name" value="ABC_tran"/>
    <property type="match status" value="1"/>
</dbReference>
<evidence type="ECO:0000256" key="3">
    <source>
        <dbReference type="ARBA" id="ARBA00022741"/>
    </source>
</evidence>
<dbReference type="PROSITE" id="PS00211">
    <property type="entry name" value="ABC_TRANSPORTER_1"/>
    <property type="match status" value="1"/>
</dbReference>
<evidence type="ECO:0000256" key="4">
    <source>
        <dbReference type="ARBA" id="ARBA00022840"/>
    </source>
</evidence>
<keyword evidence="7" id="KW-1185">Reference proteome</keyword>
<evidence type="ECO:0000313" key="6">
    <source>
        <dbReference type="EMBL" id="SHE96453.1"/>
    </source>
</evidence>
<organism evidence="6 7">
    <name type="scientific">Desulfacinum infernum DSM 9756</name>
    <dbReference type="NCBI Taxonomy" id="1121391"/>
    <lineage>
        <taxon>Bacteria</taxon>
        <taxon>Pseudomonadati</taxon>
        <taxon>Thermodesulfobacteriota</taxon>
        <taxon>Syntrophobacteria</taxon>
        <taxon>Syntrophobacterales</taxon>
        <taxon>Syntrophobacteraceae</taxon>
        <taxon>Desulfacinum</taxon>
    </lineage>
</organism>
<protein>
    <submittedName>
        <fullName evidence="6">Zinc transport system ATP-binding protein</fullName>
    </submittedName>
</protein>
<keyword evidence="2" id="KW-0813">Transport</keyword>
<name>A0A1M4XT48_9BACT</name>
<dbReference type="PROSITE" id="PS50893">
    <property type="entry name" value="ABC_TRANSPORTER_2"/>
    <property type="match status" value="1"/>
</dbReference>
<dbReference type="STRING" id="1121391.SAMN02745206_01103"/>
<comment type="similarity">
    <text evidence="1">Belongs to the ABC transporter superfamily.</text>
</comment>
<dbReference type="InterPro" id="IPR003439">
    <property type="entry name" value="ABC_transporter-like_ATP-bd"/>
</dbReference>
<dbReference type="Gene3D" id="3.40.50.300">
    <property type="entry name" value="P-loop containing nucleotide triphosphate hydrolases"/>
    <property type="match status" value="1"/>
</dbReference>
<gene>
    <name evidence="6" type="ORF">SAMN02745206_01103</name>
</gene>
<dbReference type="Proteomes" id="UP000184076">
    <property type="component" value="Unassembled WGS sequence"/>
</dbReference>
<dbReference type="InterPro" id="IPR003593">
    <property type="entry name" value="AAA+_ATPase"/>
</dbReference>
<keyword evidence="3" id="KW-0547">Nucleotide-binding</keyword>
<dbReference type="OrthoDB" id="9809450at2"/>
<dbReference type="FunFam" id="3.40.50.300:FF:000134">
    <property type="entry name" value="Iron-enterobactin ABC transporter ATP-binding protein"/>
    <property type="match status" value="1"/>
</dbReference>
<dbReference type="SUPFAM" id="SSF52540">
    <property type="entry name" value="P-loop containing nucleoside triphosphate hydrolases"/>
    <property type="match status" value="1"/>
</dbReference>
<dbReference type="CDD" id="cd03235">
    <property type="entry name" value="ABC_Metallic_Cations"/>
    <property type="match status" value="1"/>
</dbReference>
<sequence length="261" mass="29231">MNSQPTKEAASLRGVSFSYNGHRVLEGVDLRLEERDFAAVIGPNGGGKTTLLKILLGLLRPRSGKVLLFGESPERTAHLVGYVPQDIHANKHFPISALDVVLMGRLRPGRLFHRYSRDDHRAAEEALDRMEMWPERHKRMEELSGGQRQRVFIARALASNPRALFLDEPTASVDAMGQTDLYSHLKDLNEQITILVVTHDLMVLSSYVKSVICVNRSLIHHHAPEVTPDMLRLGYRCPVELLGHGHLPHRVLPCHGGPCCE</sequence>
<dbReference type="GO" id="GO:0005524">
    <property type="term" value="F:ATP binding"/>
    <property type="evidence" value="ECO:0007669"/>
    <property type="project" value="UniProtKB-KW"/>
</dbReference>
<reference evidence="7" key="1">
    <citation type="submission" date="2016-11" db="EMBL/GenBank/DDBJ databases">
        <authorList>
            <person name="Varghese N."/>
            <person name="Submissions S."/>
        </authorList>
    </citation>
    <scope>NUCLEOTIDE SEQUENCE [LARGE SCALE GENOMIC DNA]</scope>
    <source>
        <strain evidence="7">DSM 9756</strain>
    </source>
</reference>
<evidence type="ECO:0000256" key="1">
    <source>
        <dbReference type="ARBA" id="ARBA00005417"/>
    </source>
</evidence>
<keyword evidence="4 6" id="KW-0067">ATP-binding</keyword>
<accession>A0A1M4XT48</accession>
<feature type="domain" description="ABC transporter" evidence="5">
    <location>
        <begin position="10"/>
        <end position="241"/>
    </location>
</feature>
<dbReference type="GO" id="GO:0016887">
    <property type="term" value="F:ATP hydrolysis activity"/>
    <property type="evidence" value="ECO:0007669"/>
    <property type="project" value="InterPro"/>
</dbReference>
<dbReference type="EMBL" id="FQVB01000009">
    <property type="protein sequence ID" value="SHE96453.1"/>
    <property type="molecule type" value="Genomic_DNA"/>
</dbReference>
<dbReference type="InterPro" id="IPR017871">
    <property type="entry name" value="ABC_transporter-like_CS"/>
</dbReference>
<dbReference type="AlphaFoldDB" id="A0A1M4XT48"/>
<dbReference type="RefSeq" id="WP_073037747.1">
    <property type="nucleotide sequence ID" value="NZ_FQVB01000009.1"/>
</dbReference>
<proteinExistence type="inferred from homology"/>
<evidence type="ECO:0000259" key="5">
    <source>
        <dbReference type="PROSITE" id="PS50893"/>
    </source>
</evidence>
<dbReference type="InterPro" id="IPR050153">
    <property type="entry name" value="Metal_Ion_Import_ABC"/>
</dbReference>
<dbReference type="InterPro" id="IPR027417">
    <property type="entry name" value="P-loop_NTPase"/>
</dbReference>
<evidence type="ECO:0000313" key="7">
    <source>
        <dbReference type="Proteomes" id="UP000184076"/>
    </source>
</evidence>
<dbReference type="PANTHER" id="PTHR42734:SF17">
    <property type="entry name" value="METAL TRANSPORT SYSTEM ATP-BINDING PROTEIN TM_0124-RELATED"/>
    <property type="match status" value="1"/>
</dbReference>
<dbReference type="SMART" id="SM00382">
    <property type="entry name" value="AAA"/>
    <property type="match status" value="1"/>
</dbReference>